<dbReference type="Proteomes" id="UP000762676">
    <property type="component" value="Unassembled WGS sequence"/>
</dbReference>
<dbReference type="EMBL" id="BMAT01006598">
    <property type="protein sequence ID" value="GFS15887.1"/>
    <property type="molecule type" value="Genomic_DNA"/>
</dbReference>
<protein>
    <submittedName>
        <fullName evidence="2">Retrovirus-related Pol polyprotein from type-1 retrotransposable element R2</fullName>
    </submittedName>
</protein>
<feature type="domain" description="Reverse transcriptase" evidence="1">
    <location>
        <begin position="1"/>
        <end position="142"/>
    </location>
</feature>
<evidence type="ECO:0000313" key="2">
    <source>
        <dbReference type="EMBL" id="GFS15887.1"/>
    </source>
</evidence>
<dbReference type="InterPro" id="IPR000477">
    <property type="entry name" value="RT_dom"/>
</dbReference>
<keyword evidence="3" id="KW-1185">Reference proteome</keyword>
<sequence length="159" mass="18111">MGIPDHLVTLIRSLYVDQEAQVRTEYGNTDSFAIGKGVRQGCILSPCLFNLYSEYIMREAKLDEVESGIKIGGNLINNLRYADDTTLQAETKGLQKIFKNVQDSSVKHGLYLNIKKTNVMPTEEITKFDIDNEKVEMTSYSLVQKFRILEHVIERLYAA</sequence>
<dbReference type="PANTHER" id="PTHR47027:SF8">
    <property type="entry name" value="RIBONUCLEASE H"/>
    <property type="match status" value="1"/>
</dbReference>
<dbReference type="InterPro" id="IPR043502">
    <property type="entry name" value="DNA/RNA_pol_sf"/>
</dbReference>
<evidence type="ECO:0000259" key="1">
    <source>
        <dbReference type="PROSITE" id="PS50878"/>
    </source>
</evidence>
<name>A0AAV4IZM1_9GAST</name>
<gene>
    <name evidence="2" type="ORF">ElyMa_003198900</name>
</gene>
<dbReference type="PANTHER" id="PTHR47027">
    <property type="entry name" value="REVERSE TRANSCRIPTASE DOMAIN-CONTAINING PROTEIN"/>
    <property type="match status" value="1"/>
</dbReference>
<dbReference type="PROSITE" id="PS50878">
    <property type="entry name" value="RT_POL"/>
    <property type="match status" value="1"/>
</dbReference>
<dbReference type="SUPFAM" id="SSF56672">
    <property type="entry name" value="DNA/RNA polymerases"/>
    <property type="match status" value="1"/>
</dbReference>
<dbReference type="Pfam" id="PF00078">
    <property type="entry name" value="RVT_1"/>
    <property type="match status" value="1"/>
</dbReference>
<comment type="caution">
    <text evidence="2">The sequence shown here is derived from an EMBL/GenBank/DDBJ whole genome shotgun (WGS) entry which is preliminary data.</text>
</comment>
<organism evidence="2 3">
    <name type="scientific">Elysia marginata</name>
    <dbReference type="NCBI Taxonomy" id="1093978"/>
    <lineage>
        <taxon>Eukaryota</taxon>
        <taxon>Metazoa</taxon>
        <taxon>Spiralia</taxon>
        <taxon>Lophotrochozoa</taxon>
        <taxon>Mollusca</taxon>
        <taxon>Gastropoda</taxon>
        <taxon>Heterobranchia</taxon>
        <taxon>Euthyneura</taxon>
        <taxon>Panpulmonata</taxon>
        <taxon>Sacoglossa</taxon>
        <taxon>Placobranchoidea</taxon>
        <taxon>Plakobranchidae</taxon>
        <taxon>Elysia</taxon>
    </lineage>
</organism>
<reference evidence="2 3" key="1">
    <citation type="journal article" date="2021" name="Elife">
        <title>Chloroplast acquisition without the gene transfer in kleptoplastic sea slugs, Plakobranchus ocellatus.</title>
        <authorList>
            <person name="Maeda T."/>
            <person name="Takahashi S."/>
            <person name="Yoshida T."/>
            <person name="Shimamura S."/>
            <person name="Takaki Y."/>
            <person name="Nagai Y."/>
            <person name="Toyoda A."/>
            <person name="Suzuki Y."/>
            <person name="Arimoto A."/>
            <person name="Ishii H."/>
            <person name="Satoh N."/>
            <person name="Nishiyama T."/>
            <person name="Hasebe M."/>
            <person name="Maruyama T."/>
            <person name="Minagawa J."/>
            <person name="Obokata J."/>
            <person name="Shigenobu S."/>
        </authorList>
    </citation>
    <scope>NUCLEOTIDE SEQUENCE [LARGE SCALE GENOMIC DNA]</scope>
</reference>
<proteinExistence type="predicted"/>
<accession>A0AAV4IZM1</accession>
<evidence type="ECO:0000313" key="3">
    <source>
        <dbReference type="Proteomes" id="UP000762676"/>
    </source>
</evidence>
<dbReference type="AlphaFoldDB" id="A0AAV4IZM1"/>